<keyword evidence="2" id="KW-1185">Reference proteome</keyword>
<accession>A0A0N4X3R4</accession>
<dbReference type="AlphaFoldDB" id="A0A0N4X3R4"/>
<protein>
    <submittedName>
        <fullName evidence="3">Protein kinase domain-containing protein</fullName>
    </submittedName>
</protein>
<organism evidence="3">
    <name type="scientific">Haemonchus placei</name>
    <name type="common">Barber's pole worm</name>
    <dbReference type="NCBI Taxonomy" id="6290"/>
    <lineage>
        <taxon>Eukaryota</taxon>
        <taxon>Metazoa</taxon>
        <taxon>Ecdysozoa</taxon>
        <taxon>Nematoda</taxon>
        <taxon>Chromadorea</taxon>
        <taxon>Rhabditida</taxon>
        <taxon>Rhabditina</taxon>
        <taxon>Rhabditomorpha</taxon>
        <taxon>Strongyloidea</taxon>
        <taxon>Trichostrongylidae</taxon>
        <taxon>Haemonchus</taxon>
    </lineage>
</organism>
<evidence type="ECO:0000313" key="1">
    <source>
        <dbReference type="EMBL" id="VDO74429.1"/>
    </source>
</evidence>
<evidence type="ECO:0000313" key="2">
    <source>
        <dbReference type="Proteomes" id="UP000268014"/>
    </source>
</evidence>
<dbReference type="EMBL" id="UZAF01020976">
    <property type="protein sequence ID" value="VDO74429.1"/>
    <property type="molecule type" value="Genomic_DNA"/>
</dbReference>
<name>A0A0N4X3R4_HAEPC</name>
<proteinExistence type="predicted"/>
<dbReference type="WBParaSite" id="HPLM_0001900601-mRNA-1">
    <property type="protein sequence ID" value="HPLM_0001900601-mRNA-1"/>
    <property type="gene ID" value="HPLM_0001900601"/>
</dbReference>
<reference evidence="3" key="1">
    <citation type="submission" date="2017-02" db="UniProtKB">
        <authorList>
            <consortium name="WormBaseParasite"/>
        </authorList>
    </citation>
    <scope>IDENTIFICATION</scope>
</reference>
<reference evidence="1 2" key="2">
    <citation type="submission" date="2018-11" db="EMBL/GenBank/DDBJ databases">
        <authorList>
            <consortium name="Pathogen Informatics"/>
        </authorList>
    </citation>
    <scope>NUCLEOTIDE SEQUENCE [LARGE SCALE GENOMIC DNA]</scope>
    <source>
        <strain evidence="1 2">MHpl1</strain>
    </source>
</reference>
<dbReference type="Proteomes" id="UP000268014">
    <property type="component" value="Unassembled WGS sequence"/>
</dbReference>
<gene>
    <name evidence="1" type="ORF">HPLM_LOCUS18998</name>
</gene>
<evidence type="ECO:0000313" key="3">
    <source>
        <dbReference type="WBParaSite" id="HPLM_0001900601-mRNA-1"/>
    </source>
</evidence>
<sequence length="58" mass="6467">MSVYLSEQQQHGVSYNVLTCDQEQLVGRGYYGRYLLPENGVAFAAPDRTQSRASKGKV</sequence>